<dbReference type="InParanoid" id="G2Y7P7"/>
<proteinExistence type="predicted"/>
<evidence type="ECO:0000313" key="1">
    <source>
        <dbReference type="EMBL" id="CCD48649.1"/>
    </source>
</evidence>
<dbReference type="HOGENOM" id="CLU_2291260_0_0_1"/>
<gene>
    <name evidence="1" type="ORF">BofuT4_P110330.1</name>
</gene>
<organism evidence="1 2">
    <name type="scientific">Botryotinia fuckeliana (strain T4)</name>
    <name type="common">Noble rot fungus</name>
    <name type="synonym">Botrytis cinerea</name>
    <dbReference type="NCBI Taxonomy" id="999810"/>
    <lineage>
        <taxon>Eukaryota</taxon>
        <taxon>Fungi</taxon>
        <taxon>Dikarya</taxon>
        <taxon>Ascomycota</taxon>
        <taxon>Pezizomycotina</taxon>
        <taxon>Leotiomycetes</taxon>
        <taxon>Helotiales</taxon>
        <taxon>Sclerotiniaceae</taxon>
        <taxon>Botrytis</taxon>
    </lineage>
</organism>
<name>G2Y7P7_BOTF4</name>
<sequence length="101" mass="11053">MMRMSNAHKPPSALVMQASAQIAENEIELTSWKAPLTQIGKYAYPFRLHGTQSMDQQLDQNWLVAQHAFTLQGQCGKTMISAGSSNGVATMSGIEQGFYST</sequence>
<evidence type="ECO:0000313" key="2">
    <source>
        <dbReference type="Proteomes" id="UP000008177"/>
    </source>
</evidence>
<dbReference type="EMBL" id="FQ790293">
    <property type="protein sequence ID" value="CCD48649.1"/>
    <property type="molecule type" value="Genomic_DNA"/>
</dbReference>
<protein>
    <submittedName>
        <fullName evidence="1">Uncharacterized protein</fullName>
    </submittedName>
</protein>
<reference evidence="2" key="1">
    <citation type="journal article" date="2011" name="PLoS Genet.">
        <title>Genomic analysis of the necrotrophic fungal pathogens Sclerotinia sclerotiorum and Botrytis cinerea.</title>
        <authorList>
            <person name="Amselem J."/>
            <person name="Cuomo C.A."/>
            <person name="van Kan J.A."/>
            <person name="Viaud M."/>
            <person name="Benito E.P."/>
            <person name="Couloux A."/>
            <person name="Coutinho P.M."/>
            <person name="de Vries R.P."/>
            <person name="Dyer P.S."/>
            <person name="Fillinger S."/>
            <person name="Fournier E."/>
            <person name="Gout L."/>
            <person name="Hahn M."/>
            <person name="Kohn L."/>
            <person name="Lapalu N."/>
            <person name="Plummer K.M."/>
            <person name="Pradier J.M."/>
            <person name="Quevillon E."/>
            <person name="Sharon A."/>
            <person name="Simon A."/>
            <person name="ten Have A."/>
            <person name="Tudzynski B."/>
            <person name="Tudzynski P."/>
            <person name="Wincker P."/>
            <person name="Andrew M."/>
            <person name="Anthouard V."/>
            <person name="Beever R.E."/>
            <person name="Beffa R."/>
            <person name="Benoit I."/>
            <person name="Bouzid O."/>
            <person name="Brault B."/>
            <person name="Chen Z."/>
            <person name="Choquer M."/>
            <person name="Collemare J."/>
            <person name="Cotton P."/>
            <person name="Danchin E.G."/>
            <person name="Da Silva C."/>
            <person name="Gautier A."/>
            <person name="Giraud C."/>
            <person name="Giraud T."/>
            <person name="Gonzalez C."/>
            <person name="Grossetete S."/>
            <person name="Guldener U."/>
            <person name="Henrissat B."/>
            <person name="Howlett B.J."/>
            <person name="Kodira C."/>
            <person name="Kretschmer M."/>
            <person name="Lappartient A."/>
            <person name="Leroch M."/>
            <person name="Levis C."/>
            <person name="Mauceli E."/>
            <person name="Neuveglise C."/>
            <person name="Oeser B."/>
            <person name="Pearson M."/>
            <person name="Poulain J."/>
            <person name="Poussereau N."/>
            <person name="Quesneville H."/>
            <person name="Rascle C."/>
            <person name="Schumacher J."/>
            <person name="Segurens B."/>
            <person name="Sexton A."/>
            <person name="Silva E."/>
            <person name="Sirven C."/>
            <person name="Soanes D.M."/>
            <person name="Talbot N.J."/>
            <person name="Templeton M."/>
            <person name="Yandava C."/>
            <person name="Yarden O."/>
            <person name="Zeng Q."/>
            <person name="Rollins J.A."/>
            <person name="Lebrun M.H."/>
            <person name="Dickman M."/>
        </authorList>
    </citation>
    <scope>NUCLEOTIDE SEQUENCE [LARGE SCALE GENOMIC DNA]</scope>
    <source>
        <strain evidence="2">T4</strain>
    </source>
</reference>
<dbReference type="Proteomes" id="UP000008177">
    <property type="component" value="Unplaced contigs"/>
</dbReference>
<accession>G2Y7P7</accession>
<dbReference type="AlphaFoldDB" id="G2Y7P7"/>